<name>A0A8H7WH18_9HELO</name>
<dbReference type="OrthoDB" id="412402at2759"/>
<proteinExistence type="predicted"/>
<sequence>MSLPPLPVTLGVEIEFTLAYLEIGSDTQLHDPEEKHRLVFPITGKDKERFSEQYIVEKDDRLRQIRAVEYPGTPTLRRLSNGQRDLNRGRPGIEVKSPALVFSSASLELVSEVCRLITNTYLVEVPPSAGLHVHVSAGAGPFNFRIMQALFVFLWTFESQLLSLHPPGRQQNEYCRNFRQDSSLARGWCSIHKRLPTIMKAWNGYWNVKTPPSFLT</sequence>
<evidence type="ECO:0008006" key="3">
    <source>
        <dbReference type="Google" id="ProtNLM"/>
    </source>
</evidence>
<dbReference type="EMBL" id="JAFJYH010000017">
    <property type="protein sequence ID" value="KAG4424796.1"/>
    <property type="molecule type" value="Genomic_DNA"/>
</dbReference>
<accession>A0A8H7WH18</accession>
<comment type="caution">
    <text evidence="1">The sequence shown here is derived from an EMBL/GenBank/DDBJ whole genome shotgun (WGS) entry which is preliminary data.</text>
</comment>
<protein>
    <recommendedName>
        <fullName evidence="3">Amidoligase enzyme</fullName>
    </recommendedName>
</protein>
<dbReference type="InterPro" id="IPR022025">
    <property type="entry name" value="Amidoligase_2"/>
</dbReference>
<organism evidence="1 2">
    <name type="scientific">Cadophora malorum</name>
    <dbReference type="NCBI Taxonomy" id="108018"/>
    <lineage>
        <taxon>Eukaryota</taxon>
        <taxon>Fungi</taxon>
        <taxon>Dikarya</taxon>
        <taxon>Ascomycota</taxon>
        <taxon>Pezizomycotina</taxon>
        <taxon>Leotiomycetes</taxon>
        <taxon>Helotiales</taxon>
        <taxon>Ploettnerulaceae</taxon>
        <taxon>Cadophora</taxon>
    </lineage>
</organism>
<dbReference type="Pfam" id="PF12224">
    <property type="entry name" value="Amidoligase_2"/>
    <property type="match status" value="1"/>
</dbReference>
<gene>
    <name evidence="1" type="ORF">IFR04_002144</name>
</gene>
<dbReference type="AlphaFoldDB" id="A0A8H7WH18"/>
<dbReference type="Proteomes" id="UP000664132">
    <property type="component" value="Unassembled WGS sequence"/>
</dbReference>
<dbReference type="PANTHER" id="PTHR36847:SF1">
    <property type="entry name" value="AMIDOLIGASE ENZYME"/>
    <property type="match status" value="1"/>
</dbReference>
<evidence type="ECO:0000313" key="1">
    <source>
        <dbReference type="EMBL" id="KAG4424796.1"/>
    </source>
</evidence>
<keyword evidence="2" id="KW-1185">Reference proteome</keyword>
<reference evidence="1" key="1">
    <citation type="submission" date="2021-02" db="EMBL/GenBank/DDBJ databases">
        <title>Genome sequence Cadophora malorum strain M34.</title>
        <authorList>
            <person name="Stefanovic E."/>
            <person name="Vu D."/>
            <person name="Scully C."/>
            <person name="Dijksterhuis J."/>
            <person name="Roader J."/>
            <person name="Houbraken J."/>
        </authorList>
    </citation>
    <scope>NUCLEOTIDE SEQUENCE</scope>
    <source>
        <strain evidence="1">M34</strain>
    </source>
</reference>
<dbReference type="PANTHER" id="PTHR36847">
    <property type="entry name" value="AMIDOLIGASE ENZYME"/>
    <property type="match status" value="1"/>
</dbReference>
<evidence type="ECO:0000313" key="2">
    <source>
        <dbReference type="Proteomes" id="UP000664132"/>
    </source>
</evidence>